<accession>A0ABX0L0A3</accession>
<sequence length="136" mass="14785">MEKTLKLSVDYLQEAIEKMGDISQNKKAEKLGIGGNTLSQYMTGARTMDDFACIMVAKVLGIDGMIVIAAAQMEREKNQARKDVWEDLVKKMGALVLAWMTAGAMLVGSLSSDSTSANGMLTTQYVAMTQHDKSTL</sequence>
<dbReference type="Pfam" id="PF12472">
    <property type="entry name" value="DUF3693"/>
    <property type="match status" value="1"/>
</dbReference>
<evidence type="ECO:0008006" key="4">
    <source>
        <dbReference type="Google" id="ProtNLM"/>
    </source>
</evidence>
<gene>
    <name evidence="2" type="ORF">HA052_04025</name>
</gene>
<proteinExistence type="predicted"/>
<organism evidence="2 3">
    <name type="scientific">Chromobacterium fluminis</name>
    <dbReference type="NCBI Taxonomy" id="3044269"/>
    <lineage>
        <taxon>Bacteria</taxon>
        <taxon>Pseudomonadati</taxon>
        <taxon>Pseudomonadota</taxon>
        <taxon>Betaproteobacteria</taxon>
        <taxon>Neisseriales</taxon>
        <taxon>Chromobacteriaceae</taxon>
        <taxon>Chromobacterium</taxon>
    </lineage>
</organism>
<dbReference type="EMBL" id="JAAOMA010000004">
    <property type="protein sequence ID" value="NHR04358.1"/>
    <property type="molecule type" value="Genomic_DNA"/>
</dbReference>
<keyword evidence="1" id="KW-0472">Membrane</keyword>
<evidence type="ECO:0000313" key="3">
    <source>
        <dbReference type="Proteomes" id="UP001515641"/>
    </source>
</evidence>
<name>A0ABX0L0A3_9NEIS</name>
<evidence type="ECO:0000313" key="2">
    <source>
        <dbReference type="EMBL" id="NHR04358.1"/>
    </source>
</evidence>
<keyword evidence="1" id="KW-0812">Transmembrane</keyword>
<dbReference type="Proteomes" id="UP001515641">
    <property type="component" value="Unassembled WGS sequence"/>
</dbReference>
<dbReference type="CDD" id="cd00093">
    <property type="entry name" value="HTH_XRE"/>
    <property type="match status" value="1"/>
</dbReference>
<keyword evidence="3" id="KW-1185">Reference proteome</keyword>
<keyword evidence="1" id="KW-1133">Transmembrane helix</keyword>
<dbReference type="RefSeq" id="WP_166450877.1">
    <property type="nucleotide sequence ID" value="NZ_JAAOMA010000004.1"/>
</dbReference>
<dbReference type="Gene3D" id="1.10.260.40">
    <property type="entry name" value="lambda repressor-like DNA-binding domains"/>
    <property type="match status" value="1"/>
</dbReference>
<feature type="transmembrane region" description="Helical" evidence="1">
    <location>
        <begin position="92"/>
        <end position="111"/>
    </location>
</feature>
<dbReference type="SUPFAM" id="SSF47413">
    <property type="entry name" value="lambda repressor-like DNA-binding domains"/>
    <property type="match status" value="1"/>
</dbReference>
<feature type="transmembrane region" description="Helical" evidence="1">
    <location>
        <begin position="51"/>
        <end position="71"/>
    </location>
</feature>
<dbReference type="InterPro" id="IPR021096">
    <property type="entry name" value="Vibrio_phage_VSK_Orf152"/>
</dbReference>
<protein>
    <recommendedName>
        <fullName evidence="4">HTH cro/C1-type domain-containing protein</fullName>
    </recommendedName>
</protein>
<dbReference type="InterPro" id="IPR010982">
    <property type="entry name" value="Lambda_DNA-bd_dom_sf"/>
</dbReference>
<reference evidence="2 3" key="1">
    <citation type="submission" date="2020-03" db="EMBL/GenBank/DDBJ databases">
        <title>Draft genome sequence of environmentally isolated cultures.</title>
        <authorList>
            <person name="Wilson H.S."/>
            <person name="De Leon M.E."/>
        </authorList>
    </citation>
    <scope>NUCLEOTIDE SEQUENCE [LARGE SCALE GENOMIC DNA]</scope>
    <source>
        <strain evidence="2 3">HSC-31F16</strain>
    </source>
</reference>
<evidence type="ECO:0000256" key="1">
    <source>
        <dbReference type="SAM" id="Phobius"/>
    </source>
</evidence>
<dbReference type="InterPro" id="IPR001387">
    <property type="entry name" value="Cro/C1-type_HTH"/>
</dbReference>
<comment type="caution">
    <text evidence="2">The sequence shown here is derived from an EMBL/GenBank/DDBJ whole genome shotgun (WGS) entry which is preliminary data.</text>
</comment>